<evidence type="ECO:0000256" key="1">
    <source>
        <dbReference type="SAM" id="MobiDB-lite"/>
    </source>
</evidence>
<organism evidence="2 3">
    <name type="scientific">Monoraphidium neglectum</name>
    <dbReference type="NCBI Taxonomy" id="145388"/>
    <lineage>
        <taxon>Eukaryota</taxon>
        <taxon>Viridiplantae</taxon>
        <taxon>Chlorophyta</taxon>
        <taxon>core chlorophytes</taxon>
        <taxon>Chlorophyceae</taxon>
        <taxon>CS clade</taxon>
        <taxon>Sphaeropleales</taxon>
        <taxon>Selenastraceae</taxon>
        <taxon>Monoraphidium</taxon>
    </lineage>
</organism>
<gene>
    <name evidence="2" type="ORF">MNEG_16522</name>
</gene>
<proteinExistence type="predicted"/>
<feature type="region of interest" description="Disordered" evidence="1">
    <location>
        <begin position="1"/>
        <end position="33"/>
    </location>
</feature>
<sequence>MVPAASAAQSDVPSTLPPVLAAPALDASGGAAPVEIRRQQDQRLGRDNIDAPATGISAAAKALAPVSAAPAPDLAGPAPQPAAEPARAVAASAAPMLTRKPKKAKPSGPGPLGWA</sequence>
<dbReference type="EMBL" id="KK106671">
    <property type="protein sequence ID" value="KIY91443.1"/>
    <property type="molecule type" value="Genomic_DNA"/>
</dbReference>
<dbReference type="GeneID" id="25734290"/>
<dbReference type="RefSeq" id="XP_013890463.1">
    <property type="nucleotide sequence ID" value="XM_014035009.1"/>
</dbReference>
<dbReference type="AlphaFoldDB" id="A0A0D2K5I7"/>
<reference evidence="2 3" key="1">
    <citation type="journal article" date="2013" name="BMC Genomics">
        <title>Reconstruction of the lipid metabolism for the microalga Monoraphidium neglectum from its genome sequence reveals characteristics suitable for biofuel production.</title>
        <authorList>
            <person name="Bogen C."/>
            <person name="Al-Dilaimi A."/>
            <person name="Albersmeier A."/>
            <person name="Wichmann J."/>
            <person name="Grundmann M."/>
            <person name="Rupp O."/>
            <person name="Lauersen K.J."/>
            <person name="Blifernez-Klassen O."/>
            <person name="Kalinowski J."/>
            <person name="Goesmann A."/>
            <person name="Mussgnug J.H."/>
            <person name="Kruse O."/>
        </authorList>
    </citation>
    <scope>NUCLEOTIDE SEQUENCE [LARGE SCALE GENOMIC DNA]</scope>
    <source>
        <strain evidence="2 3">SAG 48.87</strain>
    </source>
</reference>
<dbReference type="Proteomes" id="UP000054498">
    <property type="component" value="Unassembled WGS sequence"/>
</dbReference>
<feature type="compositionally biased region" description="Low complexity" evidence="1">
    <location>
        <begin position="69"/>
        <end position="95"/>
    </location>
</feature>
<feature type="non-terminal residue" evidence="2">
    <location>
        <position position="115"/>
    </location>
</feature>
<evidence type="ECO:0000313" key="3">
    <source>
        <dbReference type="Proteomes" id="UP000054498"/>
    </source>
</evidence>
<name>A0A0D2K5I7_9CHLO</name>
<protein>
    <submittedName>
        <fullName evidence="2">Uncharacterized protein</fullName>
    </submittedName>
</protein>
<evidence type="ECO:0000313" key="2">
    <source>
        <dbReference type="EMBL" id="KIY91443.1"/>
    </source>
</evidence>
<accession>A0A0D2K5I7</accession>
<feature type="region of interest" description="Disordered" evidence="1">
    <location>
        <begin position="69"/>
        <end position="115"/>
    </location>
</feature>
<keyword evidence="3" id="KW-1185">Reference proteome</keyword>
<feature type="compositionally biased region" description="Low complexity" evidence="1">
    <location>
        <begin position="17"/>
        <end position="33"/>
    </location>
</feature>
<dbReference type="KEGG" id="mng:MNEG_16522"/>